<reference evidence="3 4" key="1">
    <citation type="journal article" date="2015" name="BMC Genomics">
        <title>Gene expression during zombie ant biting behavior reflects the complexity underlying fungal parasitic behavioral manipulation.</title>
        <authorList>
            <person name="de Bekker C."/>
            <person name="Ohm R.A."/>
            <person name="Loreto R.G."/>
            <person name="Sebastian A."/>
            <person name="Albert I."/>
            <person name="Merrow M."/>
            <person name="Brachmann A."/>
            <person name="Hughes D.P."/>
        </authorList>
    </citation>
    <scope>NUCLEOTIDE SEQUENCE [LARGE SCALE GENOMIC DNA]</scope>
    <source>
        <strain evidence="3 4">SC16a</strain>
    </source>
</reference>
<dbReference type="AlphaFoldDB" id="A0A2A9PU16"/>
<evidence type="ECO:0000256" key="2">
    <source>
        <dbReference type="SAM" id="SignalP"/>
    </source>
</evidence>
<evidence type="ECO:0000313" key="3">
    <source>
        <dbReference type="EMBL" id="PFH63267.1"/>
    </source>
</evidence>
<feature type="region of interest" description="Disordered" evidence="1">
    <location>
        <begin position="22"/>
        <end position="72"/>
    </location>
</feature>
<name>A0A2A9PU16_OPHUN</name>
<dbReference type="EMBL" id="LAZP02000005">
    <property type="protein sequence ID" value="PFH63267.1"/>
    <property type="molecule type" value="Genomic_DNA"/>
</dbReference>
<keyword evidence="4" id="KW-1185">Reference proteome</keyword>
<comment type="caution">
    <text evidence="3">The sequence shown here is derived from an EMBL/GenBank/DDBJ whole genome shotgun (WGS) entry which is preliminary data.</text>
</comment>
<proteinExistence type="predicted"/>
<sequence>MLLFLPVSASLSLSLTLSHTLSLSSSSYPPRSSSSAPHRTTSPTPDHGSKSRLFLPDADTPIHSWTRRPPPPPPLRLHRRLGESCASLVCLLSPLLFQALPTSPSLPPPQRVPPQVDGATSIASAVVSHCKPQLKRQIKEPQPHFAASASQTTWGNPLFQKKKKTALAPTPGSKRQTGSGERVRERDDTKRMAPTRLKRPASRVLARQFLSASARGRLG</sequence>
<feature type="chain" id="PRO_5012382951" evidence="2">
    <location>
        <begin position="19"/>
        <end position="219"/>
    </location>
</feature>
<feature type="compositionally biased region" description="Low complexity" evidence="1">
    <location>
        <begin position="22"/>
        <end position="45"/>
    </location>
</feature>
<evidence type="ECO:0000256" key="1">
    <source>
        <dbReference type="SAM" id="MobiDB-lite"/>
    </source>
</evidence>
<feature type="compositionally biased region" description="Basic and acidic residues" evidence="1">
    <location>
        <begin position="181"/>
        <end position="191"/>
    </location>
</feature>
<evidence type="ECO:0000313" key="4">
    <source>
        <dbReference type="Proteomes" id="UP000037136"/>
    </source>
</evidence>
<keyword evidence="2" id="KW-0732">Signal</keyword>
<gene>
    <name evidence="3" type="ORF">XA68_15901</name>
</gene>
<protein>
    <submittedName>
        <fullName evidence="3">Uncharacterized protein</fullName>
    </submittedName>
</protein>
<dbReference type="Proteomes" id="UP000037136">
    <property type="component" value="Unassembled WGS sequence"/>
</dbReference>
<organism evidence="3 4">
    <name type="scientific">Ophiocordyceps unilateralis</name>
    <name type="common">Zombie-ant fungus</name>
    <name type="synonym">Torrubia unilateralis</name>
    <dbReference type="NCBI Taxonomy" id="268505"/>
    <lineage>
        <taxon>Eukaryota</taxon>
        <taxon>Fungi</taxon>
        <taxon>Dikarya</taxon>
        <taxon>Ascomycota</taxon>
        <taxon>Pezizomycotina</taxon>
        <taxon>Sordariomycetes</taxon>
        <taxon>Hypocreomycetidae</taxon>
        <taxon>Hypocreales</taxon>
        <taxon>Ophiocordycipitaceae</taxon>
        <taxon>Ophiocordyceps</taxon>
    </lineage>
</organism>
<feature type="region of interest" description="Disordered" evidence="1">
    <location>
        <begin position="149"/>
        <end position="219"/>
    </location>
</feature>
<reference evidence="3 4" key="2">
    <citation type="journal article" date="2017" name="Sci. Rep.">
        <title>Ant-infecting Ophiocordyceps genomes reveal a high diversity of potential behavioral manipulation genes and a possible major role for enterotoxins.</title>
        <authorList>
            <person name="de Bekker C."/>
            <person name="Ohm R.A."/>
            <person name="Evans H.C."/>
            <person name="Brachmann A."/>
            <person name="Hughes D.P."/>
        </authorList>
    </citation>
    <scope>NUCLEOTIDE SEQUENCE [LARGE SCALE GENOMIC DNA]</scope>
    <source>
        <strain evidence="3 4">SC16a</strain>
    </source>
</reference>
<accession>A0A2A9PU16</accession>
<feature type="signal peptide" evidence="2">
    <location>
        <begin position="1"/>
        <end position="18"/>
    </location>
</feature>